<dbReference type="Gene3D" id="1.10.1030.10">
    <property type="entry name" value="Carbamoyl-phosphate synthetase, large subunit oligomerisation domain"/>
    <property type="match status" value="1"/>
</dbReference>
<protein>
    <recommendedName>
        <fullName evidence="1">Carbamoyl-phosphate synthetase large subunit oligomerisation domain-containing protein</fullName>
    </recommendedName>
</protein>
<dbReference type="InterPro" id="IPR005480">
    <property type="entry name" value="CPSase_lsu_oligo"/>
</dbReference>
<gene>
    <name evidence="2" type="ORF">DHM44_08850</name>
</gene>
<proteinExistence type="predicted"/>
<evidence type="ECO:0000313" key="3">
    <source>
        <dbReference type="Proteomes" id="UP000262325"/>
    </source>
</evidence>
<feature type="non-terminal residue" evidence="2">
    <location>
        <position position="50"/>
    </location>
</feature>
<feature type="domain" description="Carbamoyl-phosphate synthetase large subunit oligomerisation" evidence="1">
    <location>
        <begin position="1"/>
        <end position="50"/>
    </location>
</feature>
<dbReference type="Proteomes" id="UP000262325">
    <property type="component" value="Unassembled WGS sequence"/>
</dbReference>
<reference evidence="2 3" key="1">
    <citation type="journal article" date="2018" name="Nat. Biotechnol.">
        <title>A standardized bacterial taxonomy based on genome phylogeny substantially revises the tree of life.</title>
        <authorList>
            <person name="Parks D.H."/>
            <person name="Chuvochina M."/>
            <person name="Waite D.W."/>
            <person name="Rinke C."/>
            <person name="Skarshewski A."/>
            <person name="Chaumeil P.A."/>
            <person name="Hugenholtz P."/>
        </authorList>
    </citation>
    <scope>NUCLEOTIDE SEQUENCE [LARGE SCALE GENOMIC DNA]</scope>
    <source>
        <strain evidence="2">UBA8672</strain>
    </source>
</reference>
<dbReference type="InterPro" id="IPR036897">
    <property type="entry name" value="CarbamoylP_synth_lsu_oligo_sf"/>
</dbReference>
<dbReference type="SMART" id="SM01096">
    <property type="entry name" value="CPSase_L_D3"/>
    <property type="match status" value="1"/>
</dbReference>
<name>A0A3D5QD60_FLESI</name>
<dbReference type="EMBL" id="DPPF01000184">
    <property type="protein sequence ID" value="HCW93776.1"/>
    <property type="molecule type" value="Genomic_DNA"/>
</dbReference>
<dbReference type="SUPFAM" id="SSF48108">
    <property type="entry name" value="Carbamoyl phosphate synthetase, large subunit connection domain"/>
    <property type="match status" value="1"/>
</dbReference>
<sequence length="50" mass="5777">ELGFSNARLAHLLGKYEPEVEELLVRHCVETVYKRVDTCGAEFESYTPYL</sequence>
<evidence type="ECO:0000259" key="1">
    <source>
        <dbReference type="SMART" id="SM01096"/>
    </source>
</evidence>
<evidence type="ECO:0000313" key="2">
    <source>
        <dbReference type="EMBL" id="HCW93776.1"/>
    </source>
</evidence>
<accession>A0A3D5QD60</accession>
<feature type="non-terminal residue" evidence="2">
    <location>
        <position position="1"/>
    </location>
</feature>
<dbReference type="AlphaFoldDB" id="A0A3D5QD60"/>
<organism evidence="2 3">
    <name type="scientific">Flexistipes sinusarabici</name>
    <dbReference type="NCBI Taxonomy" id="2352"/>
    <lineage>
        <taxon>Bacteria</taxon>
        <taxon>Pseudomonadati</taxon>
        <taxon>Deferribacterota</taxon>
        <taxon>Deferribacteres</taxon>
        <taxon>Deferribacterales</taxon>
        <taxon>Flexistipitaceae</taxon>
        <taxon>Flexistipes</taxon>
    </lineage>
</organism>
<comment type="caution">
    <text evidence="2">The sequence shown here is derived from an EMBL/GenBank/DDBJ whole genome shotgun (WGS) entry which is preliminary data.</text>
</comment>